<proteinExistence type="predicted"/>
<evidence type="ECO:0000313" key="2">
    <source>
        <dbReference type="Proteomes" id="UP001501243"/>
    </source>
</evidence>
<evidence type="ECO:0000313" key="1">
    <source>
        <dbReference type="EMBL" id="GAA4505832.1"/>
    </source>
</evidence>
<sequence length="155" mass="17280">MPEALDFLLATALAQPLRISTNVLEEARENMFYLGLAEAELCLHTAPTLEAWLAAVVAGKGQQLRGKHKVMQFYCWHDAQASQLRFSLVSAGMALPFHCPLQLVELSVVVQGFIKQECLTFDQNLFESDMPAGQLMAEQAESTEFTLPVWRTIIP</sequence>
<evidence type="ECO:0008006" key="3">
    <source>
        <dbReference type="Google" id="ProtNLM"/>
    </source>
</evidence>
<gene>
    <name evidence="1" type="ORF">GCM10023172_34250</name>
</gene>
<dbReference type="Proteomes" id="UP001501243">
    <property type="component" value="Unassembled WGS sequence"/>
</dbReference>
<comment type="caution">
    <text evidence="1">The sequence shown here is derived from an EMBL/GenBank/DDBJ whole genome shotgun (WGS) entry which is preliminary data.</text>
</comment>
<keyword evidence="2" id="KW-1185">Reference proteome</keyword>
<accession>A0ABP8QQ68</accession>
<name>A0ABP8QQ68_9BACT</name>
<dbReference type="EMBL" id="BAABGQ010000008">
    <property type="protein sequence ID" value="GAA4505832.1"/>
    <property type="molecule type" value="Genomic_DNA"/>
</dbReference>
<reference evidence="2" key="1">
    <citation type="journal article" date="2019" name="Int. J. Syst. Evol. Microbiol.">
        <title>The Global Catalogue of Microorganisms (GCM) 10K type strain sequencing project: providing services to taxonomists for standard genome sequencing and annotation.</title>
        <authorList>
            <consortium name="The Broad Institute Genomics Platform"/>
            <consortium name="The Broad Institute Genome Sequencing Center for Infectious Disease"/>
            <person name="Wu L."/>
            <person name="Ma J."/>
        </authorList>
    </citation>
    <scope>NUCLEOTIDE SEQUENCE [LARGE SCALE GENOMIC DNA]</scope>
    <source>
        <strain evidence="2">JCM 17841</strain>
    </source>
</reference>
<organism evidence="1 2">
    <name type="scientific">Hymenobacter ginsengisoli</name>
    <dbReference type="NCBI Taxonomy" id="1051626"/>
    <lineage>
        <taxon>Bacteria</taxon>
        <taxon>Pseudomonadati</taxon>
        <taxon>Bacteroidota</taxon>
        <taxon>Cytophagia</taxon>
        <taxon>Cytophagales</taxon>
        <taxon>Hymenobacteraceae</taxon>
        <taxon>Hymenobacter</taxon>
    </lineage>
</organism>
<protein>
    <recommendedName>
        <fullName evidence="3">IPExxxVDY family protein</fullName>
    </recommendedName>
</protein>